<feature type="region of interest" description="Disordered" evidence="16">
    <location>
        <begin position="375"/>
        <end position="398"/>
    </location>
</feature>
<evidence type="ECO:0000256" key="7">
    <source>
        <dbReference type="ARBA" id="ARBA00022729"/>
    </source>
</evidence>
<keyword evidence="9" id="KW-0574">Periplasm</keyword>
<evidence type="ECO:0000256" key="9">
    <source>
        <dbReference type="ARBA" id="ARBA00022764"/>
    </source>
</evidence>
<dbReference type="Proteomes" id="UP000053791">
    <property type="component" value="Unassembled WGS sequence"/>
</dbReference>
<evidence type="ECO:0000259" key="17">
    <source>
        <dbReference type="PROSITE" id="PS50106"/>
    </source>
</evidence>
<dbReference type="CDD" id="cd10839">
    <property type="entry name" value="cpPDZ1_DegP-like"/>
    <property type="match status" value="1"/>
</dbReference>
<accession>A0A101CYB9</accession>
<dbReference type="PANTHER" id="PTHR22939">
    <property type="entry name" value="SERINE PROTEASE FAMILY S1C HTRA-RELATED"/>
    <property type="match status" value="1"/>
</dbReference>
<keyword evidence="7" id="KW-0732">Signal</keyword>
<evidence type="ECO:0000256" key="15">
    <source>
        <dbReference type="PIRSR" id="PIRSR611782-2"/>
    </source>
</evidence>
<evidence type="ECO:0000256" key="2">
    <source>
        <dbReference type="ARBA" id="ARBA00004418"/>
    </source>
</evidence>
<reference evidence="18 19" key="1">
    <citation type="submission" date="2015-12" db="EMBL/GenBank/DDBJ databases">
        <authorList>
            <person name="Shamseldin A."/>
            <person name="Moawad H."/>
            <person name="Abd El-Rahim W.M."/>
            <person name="Sadowsky M.J."/>
        </authorList>
    </citation>
    <scope>NUCLEOTIDE SEQUENCE [LARGE SCALE GENOMIC DNA]</scope>
    <source>
        <strain evidence="18 19">ZGT118</strain>
    </source>
</reference>
<comment type="similarity">
    <text evidence="3">Belongs to the peptidase S1C family.</text>
</comment>
<evidence type="ECO:0000256" key="1">
    <source>
        <dbReference type="ARBA" id="ARBA00001772"/>
    </source>
</evidence>
<dbReference type="InterPro" id="IPR001478">
    <property type="entry name" value="PDZ"/>
</dbReference>
<dbReference type="SUPFAM" id="SSF50156">
    <property type="entry name" value="PDZ domain-like"/>
    <property type="match status" value="2"/>
</dbReference>
<dbReference type="InterPro" id="IPR011782">
    <property type="entry name" value="Pept_S1C_Do"/>
</dbReference>
<evidence type="ECO:0000256" key="16">
    <source>
        <dbReference type="SAM" id="MobiDB-lite"/>
    </source>
</evidence>
<evidence type="ECO:0000256" key="6">
    <source>
        <dbReference type="ARBA" id="ARBA00022670"/>
    </source>
</evidence>
<dbReference type="NCBIfam" id="TIGR02037">
    <property type="entry name" value="degP_htrA_DO"/>
    <property type="match status" value="1"/>
</dbReference>
<evidence type="ECO:0000256" key="4">
    <source>
        <dbReference type="ARBA" id="ARBA00013035"/>
    </source>
</evidence>
<feature type="compositionally biased region" description="Basic and acidic residues" evidence="16">
    <location>
        <begin position="375"/>
        <end position="384"/>
    </location>
</feature>
<name>A0A101CYB9_9RHOB</name>
<dbReference type="PROSITE" id="PS50106">
    <property type="entry name" value="PDZ"/>
    <property type="match status" value="2"/>
</dbReference>
<keyword evidence="8" id="KW-0677">Repeat</keyword>
<keyword evidence="19" id="KW-1185">Reference proteome</keyword>
<keyword evidence="11" id="KW-0720">Serine protease</keyword>
<dbReference type="InterPro" id="IPR009003">
    <property type="entry name" value="Peptidase_S1_PA"/>
</dbReference>
<evidence type="ECO:0000256" key="11">
    <source>
        <dbReference type="ARBA" id="ARBA00022825"/>
    </source>
</evidence>
<dbReference type="STRING" id="1685379.AVO45_01205"/>
<evidence type="ECO:0000256" key="14">
    <source>
        <dbReference type="PIRSR" id="PIRSR611782-1"/>
    </source>
</evidence>
<dbReference type="InterPro" id="IPR036034">
    <property type="entry name" value="PDZ_sf"/>
</dbReference>
<dbReference type="PANTHER" id="PTHR22939:SF130">
    <property type="entry name" value="PERIPLASMIC SERINE ENDOPROTEASE DEGP-LIKE-RELATED"/>
    <property type="match status" value="1"/>
</dbReference>
<evidence type="ECO:0000256" key="10">
    <source>
        <dbReference type="ARBA" id="ARBA00022801"/>
    </source>
</evidence>
<evidence type="ECO:0000256" key="3">
    <source>
        <dbReference type="ARBA" id="ARBA00010541"/>
    </source>
</evidence>
<evidence type="ECO:0000256" key="12">
    <source>
        <dbReference type="ARBA" id="ARBA00023016"/>
    </source>
</evidence>
<dbReference type="Gene3D" id="2.40.10.120">
    <property type="match status" value="1"/>
</dbReference>
<dbReference type="InterPro" id="IPR001940">
    <property type="entry name" value="Peptidase_S1C"/>
</dbReference>
<evidence type="ECO:0000313" key="18">
    <source>
        <dbReference type="EMBL" id="KUJ85638.1"/>
    </source>
</evidence>
<evidence type="ECO:0000256" key="13">
    <source>
        <dbReference type="ARBA" id="ARBA00032850"/>
    </source>
</evidence>
<dbReference type="GO" id="GO:0004252">
    <property type="term" value="F:serine-type endopeptidase activity"/>
    <property type="evidence" value="ECO:0007669"/>
    <property type="project" value="InterPro"/>
</dbReference>
<dbReference type="Pfam" id="PF13365">
    <property type="entry name" value="Trypsin_2"/>
    <property type="match status" value="1"/>
</dbReference>
<evidence type="ECO:0000256" key="8">
    <source>
        <dbReference type="ARBA" id="ARBA00022737"/>
    </source>
</evidence>
<dbReference type="AlphaFoldDB" id="A0A101CYB9"/>
<feature type="binding site" evidence="15">
    <location>
        <position position="158"/>
    </location>
    <ligand>
        <name>substrate</name>
    </ligand>
</feature>
<feature type="binding site" evidence="15">
    <location>
        <position position="123"/>
    </location>
    <ligand>
        <name>substrate</name>
    </ligand>
</feature>
<feature type="active site" description="Charge relay system" evidence="14">
    <location>
        <position position="158"/>
    </location>
</feature>
<dbReference type="EMBL" id="LQBQ01000001">
    <property type="protein sequence ID" value="KUJ85638.1"/>
    <property type="molecule type" value="Genomic_DNA"/>
</dbReference>
<feature type="binding site" evidence="15">
    <location>
        <begin position="229"/>
        <end position="231"/>
    </location>
    <ligand>
        <name>substrate</name>
    </ligand>
</feature>
<proteinExistence type="inferred from homology"/>
<dbReference type="SUPFAM" id="SSF50494">
    <property type="entry name" value="Trypsin-like serine proteases"/>
    <property type="match status" value="1"/>
</dbReference>
<comment type="caution">
    <text evidence="18">The sequence shown here is derived from an EMBL/GenBank/DDBJ whole genome shotgun (WGS) entry which is preliminary data.</text>
</comment>
<dbReference type="SMART" id="SM00228">
    <property type="entry name" value="PDZ"/>
    <property type="match status" value="2"/>
</dbReference>
<keyword evidence="12" id="KW-0346">Stress response</keyword>
<comment type="catalytic activity">
    <reaction evidence="1">
        <text>Acts on substrates that are at least partially unfolded. The cleavage site P1 residue is normally between a pair of hydrophobic residues, such as Val-|-Val.</text>
        <dbReference type="EC" id="3.4.21.107"/>
    </reaction>
</comment>
<feature type="active site" description="Charge relay system" evidence="14">
    <location>
        <position position="123"/>
    </location>
</feature>
<organism evidence="18 19">
    <name type="scientific">Ruegeria marisrubri</name>
    <dbReference type="NCBI Taxonomy" id="1685379"/>
    <lineage>
        <taxon>Bacteria</taxon>
        <taxon>Pseudomonadati</taxon>
        <taxon>Pseudomonadota</taxon>
        <taxon>Alphaproteobacteria</taxon>
        <taxon>Rhodobacterales</taxon>
        <taxon>Roseobacteraceae</taxon>
        <taxon>Ruegeria</taxon>
    </lineage>
</organism>
<dbReference type="GO" id="GO:0006508">
    <property type="term" value="P:proteolysis"/>
    <property type="evidence" value="ECO:0007669"/>
    <property type="project" value="UniProtKB-KW"/>
</dbReference>
<gene>
    <name evidence="18" type="ORF">AVO45_01205</name>
</gene>
<keyword evidence="10" id="KW-0378">Hydrolase</keyword>
<dbReference type="PRINTS" id="PR00834">
    <property type="entry name" value="PROTEASES2C"/>
</dbReference>
<protein>
    <recommendedName>
        <fullName evidence="5">Probable periplasmic serine endoprotease DegP-like</fullName>
        <ecNumber evidence="4">3.4.21.107</ecNumber>
    </recommendedName>
    <alternativeName>
        <fullName evidence="13">Protease Do</fullName>
    </alternativeName>
</protein>
<feature type="domain" description="PDZ" evidence="17">
    <location>
        <begin position="371"/>
        <end position="484"/>
    </location>
</feature>
<keyword evidence="6 18" id="KW-0645">Protease</keyword>
<comment type="subcellular location">
    <subcellularLocation>
        <location evidence="2">Periplasm</location>
    </subcellularLocation>
</comment>
<sequence length="496" mass="52873">MQAKARSISIGQDGIIVGMRLAWLAFLTTLFMLMQVLAAKASPESLAPLAERISPAVVNITTTTLIEGRTDLPGIVPEGSPFEDFFREFQDRNGDNENRPRRSNALGSGFVISEDGYIVTNNHVIAEADEILIEFFPGEGQPSKELPAKVVGRDEKTDIALLKVEAEGPLKFVTFGDSDTARVGDWVIAMGNPLGQGFSVSAGIVSARNRELSGTYDDYIQTDAAINRGNSGGPLFNMDGEVIGVNTAILSPNGGSIGIGFSMASNVVVKVVDQLREFGETRRGWLGVRIQDVTEDMAEAMGLDKPGGALISDVPDGPAKEAGLQAGDVILSFDGVEVADTRALVRQVGETAVGKSVRVVVFRDGGTQTFLVTLGRREDAERAENGQPSTSPAPAESEKELLGMTVAPLTDRVRSELGLAEDATGLVVLDLDETSEAFDKGLRAGDVITEVGQQKVMTLADLEARIEEAREAGRKSLLLLVRRGGEPRFVALSLSE</sequence>
<dbReference type="Pfam" id="PF13180">
    <property type="entry name" value="PDZ_2"/>
    <property type="match status" value="2"/>
</dbReference>
<evidence type="ECO:0000313" key="19">
    <source>
        <dbReference type="Proteomes" id="UP000053791"/>
    </source>
</evidence>
<evidence type="ECO:0000256" key="5">
    <source>
        <dbReference type="ARBA" id="ARBA00013958"/>
    </source>
</evidence>
<feature type="active site" description="Charge relay system" evidence="14">
    <location>
        <position position="231"/>
    </location>
</feature>
<feature type="domain" description="PDZ" evidence="17">
    <location>
        <begin position="275"/>
        <end position="350"/>
    </location>
</feature>
<dbReference type="EC" id="3.4.21.107" evidence="4"/>
<dbReference type="Gene3D" id="2.30.42.10">
    <property type="match status" value="2"/>
</dbReference>